<sequence>MRLCATKEENKNNYNYYKPARSIVKIINGLEEIQPIPYAVVTAGTFDGVHLGHQKILKRLREIADACGGQTVLITYWPHPRIVLSGGTDTGLRLLSSYEEKIHRLEQFGLDYLIVLPFTKEFAALSSQDFIQQILIEKLHTRKLVIGYDHRFGKNREGSFEHLQANAAAYGFEVEEIPRQDVDEVGVSSTRIRKALEAGDTDTANHYLGAPYLFVGEVVHGQQIGRVIGFPTANIAIADPYKLIPARGVYAVRLMLPDGRLFGGMMSIGVRPTVDNSGVQSIEVNIFDFAEDIYGQSVTVEVIAFMRWEEKFANLAALQVALYADKENALEILAAISK</sequence>
<evidence type="ECO:0000256" key="13">
    <source>
        <dbReference type="ARBA" id="ARBA00047880"/>
    </source>
</evidence>
<dbReference type="InterPro" id="IPR015865">
    <property type="entry name" value="Riboflavin_kinase_bac/euk"/>
</dbReference>
<keyword evidence="5 15" id="KW-0288">FMN</keyword>
<keyword evidence="4 15" id="KW-0285">Flavoprotein</keyword>
<dbReference type="NCBIfam" id="NF004160">
    <property type="entry name" value="PRK05627.1-3"/>
    <property type="match status" value="1"/>
</dbReference>
<dbReference type="GO" id="GO:0008531">
    <property type="term" value="F:riboflavin kinase activity"/>
    <property type="evidence" value="ECO:0007669"/>
    <property type="project" value="UniProtKB-UniRule"/>
</dbReference>
<dbReference type="InterPro" id="IPR023468">
    <property type="entry name" value="Riboflavin_kinase"/>
</dbReference>
<evidence type="ECO:0000313" key="18">
    <source>
        <dbReference type="Proteomes" id="UP000199514"/>
    </source>
</evidence>
<dbReference type="Gene3D" id="2.40.30.30">
    <property type="entry name" value="Riboflavin kinase-like"/>
    <property type="match status" value="1"/>
</dbReference>
<dbReference type="NCBIfam" id="NF004162">
    <property type="entry name" value="PRK05627.1-5"/>
    <property type="match status" value="1"/>
</dbReference>
<evidence type="ECO:0000256" key="14">
    <source>
        <dbReference type="ARBA" id="ARBA00049494"/>
    </source>
</evidence>
<dbReference type="GO" id="GO:0005524">
    <property type="term" value="F:ATP binding"/>
    <property type="evidence" value="ECO:0007669"/>
    <property type="project" value="UniProtKB-UniRule"/>
</dbReference>
<dbReference type="EC" id="2.7.7.2" evidence="15"/>
<name>A0A1I1JIR8_9BACT</name>
<evidence type="ECO:0000256" key="4">
    <source>
        <dbReference type="ARBA" id="ARBA00022630"/>
    </source>
</evidence>
<evidence type="ECO:0000256" key="6">
    <source>
        <dbReference type="ARBA" id="ARBA00022679"/>
    </source>
</evidence>
<evidence type="ECO:0000256" key="3">
    <source>
        <dbReference type="ARBA" id="ARBA00005201"/>
    </source>
</evidence>
<keyword evidence="12" id="KW-0511">Multifunctional enzyme</keyword>
<dbReference type="Gene3D" id="3.40.50.620">
    <property type="entry name" value="HUPs"/>
    <property type="match status" value="1"/>
</dbReference>
<dbReference type="UniPathway" id="UPA00276">
    <property type="reaction ID" value="UER00406"/>
</dbReference>
<keyword evidence="6 15" id="KW-0808">Transferase</keyword>
<comment type="function">
    <text evidence="1">Catalyzes the phosphorylation of riboflavin to FMN followed by the adenylation of FMN to FAD.</text>
</comment>
<dbReference type="STRING" id="927664.SAMN05421780_10616"/>
<dbReference type="InterPro" id="IPR004821">
    <property type="entry name" value="Cyt_trans-like"/>
</dbReference>
<evidence type="ECO:0000256" key="2">
    <source>
        <dbReference type="ARBA" id="ARBA00004726"/>
    </source>
</evidence>
<comment type="pathway">
    <text evidence="3 15">Cofactor biosynthesis; FMN biosynthesis; FMN from riboflavin (ATP route): step 1/1.</text>
</comment>
<gene>
    <name evidence="17" type="ORF">SAMN05421780_10616</name>
</gene>
<protein>
    <recommendedName>
        <fullName evidence="15">Riboflavin biosynthesis protein</fullName>
    </recommendedName>
    <domain>
        <recommendedName>
            <fullName evidence="15">Riboflavin kinase</fullName>
            <ecNumber evidence="15">2.7.1.26</ecNumber>
        </recommendedName>
        <alternativeName>
            <fullName evidence="15">Flavokinase</fullName>
        </alternativeName>
    </domain>
    <domain>
        <recommendedName>
            <fullName evidence="15">FMN adenylyltransferase</fullName>
            <ecNumber evidence="15">2.7.7.2</ecNumber>
        </recommendedName>
        <alternativeName>
            <fullName evidence="15">FAD pyrophosphorylase</fullName>
        </alternativeName>
        <alternativeName>
            <fullName evidence="15">FAD synthase</fullName>
        </alternativeName>
    </domain>
</protein>
<dbReference type="AlphaFoldDB" id="A0A1I1JIR8"/>
<dbReference type="Proteomes" id="UP000199514">
    <property type="component" value="Unassembled WGS sequence"/>
</dbReference>
<dbReference type="GO" id="GO:0003919">
    <property type="term" value="F:FMN adenylyltransferase activity"/>
    <property type="evidence" value="ECO:0007669"/>
    <property type="project" value="UniProtKB-UniRule"/>
</dbReference>
<evidence type="ECO:0000256" key="8">
    <source>
        <dbReference type="ARBA" id="ARBA00022741"/>
    </source>
</evidence>
<evidence type="ECO:0000256" key="10">
    <source>
        <dbReference type="ARBA" id="ARBA00022827"/>
    </source>
</evidence>
<keyword evidence="18" id="KW-1185">Reference proteome</keyword>
<feature type="domain" description="Riboflavin kinase" evidence="16">
    <location>
        <begin position="207"/>
        <end position="334"/>
    </location>
</feature>
<dbReference type="InterPro" id="IPR002606">
    <property type="entry name" value="Riboflavin_kinase_bac"/>
</dbReference>
<dbReference type="SUPFAM" id="SSF82114">
    <property type="entry name" value="Riboflavin kinase-like"/>
    <property type="match status" value="1"/>
</dbReference>
<keyword evidence="8 15" id="KW-0547">Nucleotide-binding</keyword>
<dbReference type="GO" id="GO:0006747">
    <property type="term" value="P:FAD biosynthetic process"/>
    <property type="evidence" value="ECO:0007669"/>
    <property type="project" value="UniProtKB-UniRule"/>
</dbReference>
<keyword evidence="10 15" id="KW-0274">FAD</keyword>
<evidence type="ECO:0000256" key="5">
    <source>
        <dbReference type="ARBA" id="ARBA00022643"/>
    </source>
</evidence>
<comment type="pathway">
    <text evidence="2 15">Cofactor biosynthesis; FAD biosynthesis; FAD from FMN: step 1/1.</text>
</comment>
<comment type="similarity">
    <text evidence="15">Belongs to the ribF family.</text>
</comment>
<dbReference type="InterPro" id="IPR023465">
    <property type="entry name" value="Riboflavin_kinase_dom_sf"/>
</dbReference>
<dbReference type="InterPro" id="IPR015864">
    <property type="entry name" value="FAD_synthase"/>
</dbReference>
<evidence type="ECO:0000256" key="12">
    <source>
        <dbReference type="ARBA" id="ARBA00023268"/>
    </source>
</evidence>
<comment type="catalytic activity">
    <reaction evidence="14 15">
        <text>FMN + ATP + H(+) = FAD + diphosphate</text>
        <dbReference type="Rhea" id="RHEA:17237"/>
        <dbReference type="ChEBI" id="CHEBI:15378"/>
        <dbReference type="ChEBI" id="CHEBI:30616"/>
        <dbReference type="ChEBI" id="CHEBI:33019"/>
        <dbReference type="ChEBI" id="CHEBI:57692"/>
        <dbReference type="ChEBI" id="CHEBI:58210"/>
        <dbReference type="EC" id="2.7.7.2"/>
    </reaction>
</comment>
<dbReference type="InterPro" id="IPR014729">
    <property type="entry name" value="Rossmann-like_a/b/a_fold"/>
</dbReference>
<evidence type="ECO:0000256" key="7">
    <source>
        <dbReference type="ARBA" id="ARBA00022695"/>
    </source>
</evidence>
<dbReference type="PIRSF" id="PIRSF004491">
    <property type="entry name" value="FAD_Synth"/>
    <property type="match status" value="1"/>
</dbReference>
<accession>A0A1I1JIR8</accession>
<dbReference type="GO" id="GO:0009398">
    <property type="term" value="P:FMN biosynthetic process"/>
    <property type="evidence" value="ECO:0007669"/>
    <property type="project" value="UniProtKB-UniRule"/>
</dbReference>
<dbReference type="PANTHER" id="PTHR22749">
    <property type="entry name" value="RIBOFLAVIN KINASE/FMN ADENYLYLTRANSFERASE"/>
    <property type="match status" value="1"/>
</dbReference>
<dbReference type="SUPFAM" id="SSF52374">
    <property type="entry name" value="Nucleotidylyl transferase"/>
    <property type="match status" value="1"/>
</dbReference>
<organism evidence="17 18">
    <name type="scientific">Flexibacter flexilis DSM 6793</name>
    <dbReference type="NCBI Taxonomy" id="927664"/>
    <lineage>
        <taxon>Bacteria</taxon>
        <taxon>Pseudomonadati</taxon>
        <taxon>Bacteroidota</taxon>
        <taxon>Cytophagia</taxon>
        <taxon>Cytophagales</taxon>
        <taxon>Flexibacteraceae</taxon>
        <taxon>Flexibacter</taxon>
    </lineage>
</organism>
<dbReference type="UniPathway" id="UPA00277">
    <property type="reaction ID" value="UER00407"/>
</dbReference>
<dbReference type="NCBIfam" id="TIGR00125">
    <property type="entry name" value="cyt_tran_rel"/>
    <property type="match status" value="1"/>
</dbReference>
<dbReference type="EC" id="2.7.1.26" evidence="15"/>
<evidence type="ECO:0000256" key="9">
    <source>
        <dbReference type="ARBA" id="ARBA00022777"/>
    </source>
</evidence>
<dbReference type="FunFam" id="3.40.50.620:FF:000021">
    <property type="entry name" value="Riboflavin biosynthesis protein"/>
    <property type="match status" value="1"/>
</dbReference>
<keyword evidence="11 15" id="KW-0067">ATP-binding</keyword>
<keyword evidence="7 15" id="KW-0548">Nucleotidyltransferase</keyword>
<dbReference type="GO" id="GO:0009231">
    <property type="term" value="P:riboflavin biosynthetic process"/>
    <property type="evidence" value="ECO:0007669"/>
    <property type="project" value="InterPro"/>
</dbReference>
<dbReference type="NCBIfam" id="TIGR00083">
    <property type="entry name" value="ribF"/>
    <property type="match status" value="1"/>
</dbReference>
<proteinExistence type="inferred from homology"/>
<dbReference type="SMART" id="SM00904">
    <property type="entry name" value="Flavokinase"/>
    <property type="match status" value="1"/>
</dbReference>
<evidence type="ECO:0000256" key="11">
    <source>
        <dbReference type="ARBA" id="ARBA00022840"/>
    </source>
</evidence>
<keyword evidence="9 15" id="KW-0418">Kinase</keyword>
<dbReference type="Pfam" id="PF01687">
    <property type="entry name" value="Flavokinase"/>
    <property type="match status" value="1"/>
</dbReference>
<evidence type="ECO:0000259" key="16">
    <source>
        <dbReference type="SMART" id="SM00904"/>
    </source>
</evidence>
<comment type="catalytic activity">
    <reaction evidence="13 15">
        <text>riboflavin + ATP = FMN + ADP + H(+)</text>
        <dbReference type="Rhea" id="RHEA:14357"/>
        <dbReference type="ChEBI" id="CHEBI:15378"/>
        <dbReference type="ChEBI" id="CHEBI:30616"/>
        <dbReference type="ChEBI" id="CHEBI:57986"/>
        <dbReference type="ChEBI" id="CHEBI:58210"/>
        <dbReference type="ChEBI" id="CHEBI:456216"/>
        <dbReference type="EC" id="2.7.1.26"/>
    </reaction>
</comment>
<dbReference type="CDD" id="cd02064">
    <property type="entry name" value="FAD_synthetase_N"/>
    <property type="match status" value="1"/>
</dbReference>
<evidence type="ECO:0000256" key="1">
    <source>
        <dbReference type="ARBA" id="ARBA00002121"/>
    </source>
</evidence>
<reference evidence="17 18" key="1">
    <citation type="submission" date="2016-10" db="EMBL/GenBank/DDBJ databases">
        <authorList>
            <person name="de Groot N.N."/>
        </authorList>
    </citation>
    <scope>NUCLEOTIDE SEQUENCE [LARGE SCALE GENOMIC DNA]</scope>
    <source>
        <strain evidence="17 18">DSM 6793</strain>
    </source>
</reference>
<evidence type="ECO:0000313" key="17">
    <source>
        <dbReference type="EMBL" id="SFC48509.1"/>
    </source>
</evidence>
<evidence type="ECO:0000256" key="15">
    <source>
        <dbReference type="PIRNR" id="PIRNR004491"/>
    </source>
</evidence>
<dbReference type="PANTHER" id="PTHR22749:SF6">
    <property type="entry name" value="RIBOFLAVIN KINASE"/>
    <property type="match status" value="1"/>
</dbReference>
<dbReference type="Pfam" id="PF06574">
    <property type="entry name" value="FAD_syn"/>
    <property type="match status" value="1"/>
</dbReference>
<dbReference type="EMBL" id="FOLE01000006">
    <property type="protein sequence ID" value="SFC48509.1"/>
    <property type="molecule type" value="Genomic_DNA"/>
</dbReference>